<dbReference type="PANTHER" id="PTHR34219">
    <property type="entry name" value="IRON-REGULATED INNER MEMBRANE PROTEIN-RELATED"/>
    <property type="match status" value="1"/>
</dbReference>
<evidence type="ECO:0000313" key="3">
    <source>
        <dbReference type="Proteomes" id="UP000249547"/>
    </source>
</evidence>
<evidence type="ECO:0000256" key="1">
    <source>
        <dbReference type="SAM" id="Phobius"/>
    </source>
</evidence>
<gene>
    <name evidence="2" type="ORF">LX64_00934</name>
</gene>
<comment type="caution">
    <text evidence="2">The sequence shown here is derived from an EMBL/GenBank/DDBJ whole genome shotgun (WGS) entry which is preliminary data.</text>
</comment>
<dbReference type="EMBL" id="QLLL01000002">
    <property type="protein sequence ID" value="RAJ08287.1"/>
    <property type="molecule type" value="Genomic_DNA"/>
</dbReference>
<protein>
    <submittedName>
        <fullName evidence="2">Putative iron-regulated membrane protein</fullName>
    </submittedName>
</protein>
<keyword evidence="1" id="KW-0472">Membrane</keyword>
<dbReference type="PANTHER" id="PTHR34219:SF3">
    <property type="entry name" value="BLL7967 PROTEIN"/>
    <property type="match status" value="1"/>
</dbReference>
<dbReference type="AlphaFoldDB" id="A0A327R326"/>
<keyword evidence="1" id="KW-0812">Transmembrane</keyword>
<reference evidence="2 3" key="1">
    <citation type="submission" date="2018-06" db="EMBL/GenBank/DDBJ databases">
        <title>Genomic Encyclopedia of Archaeal and Bacterial Type Strains, Phase II (KMG-II): from individual species to whole genera.</title>
        <authorList>
            <person name="Goeker M."/>
        </authorList>
    </citation>
    <scope>NUCLEOTIDE SEQUENCE [LARGE SCALE GENOMIC DNA]</scope>
    <source>
        <strain evidence="2 3">DSM 23857</strain>
    </source>
</reference>
<name>A0A327R326_9BACT</name>
<dbReference type="InterPro" id="IPR005625">
    <property type="entry name" value="PepSY-ass_TM"/>
</dbReference>
<dbReference type="PROSITE" id="PS51257">
    <property type="entry name" value="PROKAR_LIPOPROTEIN"/>
    <property type="match status" value="1"/>
</dbReference>
<keyword evidence="3" id="KW-1185">Reference proteome</keyword>
<keyword evidence="1" id="KW-1133">Transmembrane helix</keyword>
<proteinExistence type="predicted"/>
<feature type="transmembrane region" description="Helical" evidence="1">
    <location>
        <begin position="138"/>
        <end position="159"/>
    </location>
</feature>
<feature type="transmembrane region" description="Helical" evidence="1">
    <location>
        <begin position="190"/>
        <end position="213"/>
    </location>
</feature>
<evidence type="ECO:0000313" key="2">
    <source>
        <dbReference type="EMBL" id="RAJ08287.1"/>
    </source>
</evidence>
<dbReference type="Proteomes" id="UP000249547">
    <property type="component" value="Unassembled WGS sequence"/>
</dbReference>
<dbReference type="RefSeq" id="WP_111596452.1">
    <property type="nucleotide sequence ID" value="NZ_QLLL01000002.1"/>
</dbReference>
<organism evidence="2 3">
    <name type="scientific">Chitinophaga skermanii</name>
    <dbReference type="NCBI Taxonomy" id="331697"/>
    <lineage>
        <taxon>Bacteria</taxon>
        <taxon>Pseudomonadati</taxon>
        <taxon>Bacteroidota</taxon>
        <taxon>Chitinophagia</taxon>
        <taxon>Chitinophagales</taxon>
        <taxon>Chitinophagaceae</taxon>
        <taxon>Chitinophaga</taxon>
    </lineage>
</organism>
<sequence>MKKLLKKLNAWLHLWLGLVSGIIVVIMGITGCVLVFEHEIRNATNPWRHAPNTGKVDMLPPSALAKSAAAAAGKPVTSIWYKGEDKAAVVSLEKSDSVAFVNPYTAQVNAIVEREDFFDWVLDGHIFLWLPHEVGHHITAYGTLLFFILLVTGIVLWWPKNLKKANVDKSFKIKWTASFKRVNYDLHNVLGFYSFIVATIFAFSALMMCFGWFSSSVYWTASGGESVPPRVSSHSDTSIIRTITSIDNVDKAWRKGINEIGVYNKKEIIVAFPDEPAEALYLCVDMHRGTWRDIYLDQHTLAQLPTSEKTLRELKFADLIMRANYGLHVGSLAGMTTQVIYFLGSLICASLPITGFLVWWGKKKKKKPVKKAVLNNVSAN</sequence>
<feature type="transmembrane region" description="Helical" evidence="1">
    <location>
        <begin position="12"/>
        <end position="36"/>
    </location>
</feature>
<dbReference type="OrthoDB" id="111691at2"/>
<accession>A0A327R326</accession>
<feature type="transmembrane region" description="Helical" evidence="1">
    <location>
        <begin position="339"/>
        <end position="361"/>
    </location>
</feature>
<dbReference type="Pfam" id="PF03929">
    <property type="entry name" value="PepSY_TM"/>
    <property type="match status" value="1"/>
</dbReference>